<dbReference type="NCBIfam" id="NF008761">
    <property type="entry name" value="PRK11797.1"/>
    <property type="match status" value="1"/>
</dbReference>
<comment type="catalytic activity">
    <reaction evidence="1 6">
        <text>beta-D-ribopyranose = beta-D-ribofuranose</text>
        <dbReference type="Rhea" id="RHEA:25432"/>
        <dbReference type="ChEBI" id="CHEBI:27476"/>
        <dbReference type="ChEBI" id="CHEBI:47002"/>
        <dbReference type="EC" id="5.4.99.62"/>
    </reaction>
</comment>
<keyword evidence="4 6" id="KW-0413">Isomerase</keyword>
<feature type="binding site" evidence="6">
    <location>
        <position position="28"/>
    </location>
    <ligand>
        <name>substrate</name>
    </ligand>
</feature>
<dbReference type="Proteomes" id="UP000183255">
    <property type="component" value="Unassembled WGS sequence"/>
</dbReference>
<organism evidence="7 8">
    <name type="scientific">Proteiniclasticum ruminis</name>
    <dbReference type="NCBI Taxonomy" id="398199"/>
    <lineage>
        <taxon>Bacteria</taxon>
        <taxon>Bacillati</taxon>
        <taxon>Bacillota</taxon>
        <taxon>Clostridia</taxon>
        <taxon>Eubacteriales</taxon>
        <taxon>Clostridiaceae</taxon>
        <taxon>Proteiniclasticum</taxon>
    </lineage>
</organism>
<comment type="subunit">
    <text evidence="6">Homodecamer.</text>
</comment>
<gene>
    <name evidence="6" type="primary">rbsD</name>
    <name evidence="7" type="ORF">SAMN05421804_102118</name>
</gene>
<dbReference type="Pfam" id="PF05025">
    <property type="entry name" value="RbsD_FucU"/>
    <property type="match status" value="1"/>
</dbReference>
<keyword evidence="3 6" id="KW-0963">Cytoplasm</keyword>
<reference evidence="7 8" key="1">
    <citation type="submission" date="2016-10" db="EMBL/GenBank/DDBJ databases">
        <authorList>
            <person name="de Groot N.N."/>
        </authorList>
    </citation>
    <scope>NUCLEOTIDE SEQUENCE [LARGE SCALE GENOMIC DNA]</scope>
    <source>
        <strain evidence="7 8">CGMCC 1.5058</strain>
    </source>
</reference>
<evidence type="ECO:0000313" key="8">
    <source>
        <dbReference type="Proteomes" id="UP000183255"/>
    </source>
</evidence>
<sequence length="139" mass="15482">MKRGMLLNSEISYVISKLGHTDTLTIGDCGLPVPDGVQRIDLAVVKGLPEFMPVLQAILEEQEIEKVILAEEIKSANPVLLHEILSFIERTGVKEGKTIDVEYVPHEEFKKKTRDSKAVVRTGEYKAYANIILVSSVTF</sequence>
<dbReference type="GO" id="GO:0005829">
    <property type="term" value="C:cytosol"/>
    <property type="evidence" value="ECO:0007669"/>
    <property type="project" value="TreeGrafter"/>
</dbReference>
<evidence type="ECO:0000256" key="3">
    <source>
        <dbReference type="ARBA" id="ARBA00022490"/>
    </source>
</evidence>
<comment type="subcellular location">
    <subcellularLocation>
        <location evidence="6">Cytoplasm</location>
    </subcellularLocation>
</comment>
<dbReference type="EMBL" id="FNDZ01000002">
    <property type="protein sequence ID" value="SDI34976.1"/>
    <property type="molecule type" value="Genomic_DNA"/>
</dbReference>
<evidence type="ECO:0000256" key="6">
    <source>
        <dbReference type="HAMAP-Rule" id="MF_01661"/>
    </source>
</evidence>
<dbReference type="EC" id="5.4.99.62" evidence="2 6"/>
<dbReference type="Gene3D" id="3.40.1650.10">
    <property type="entry name" value="RbsD-like domain"/>
    <property type="match status" value="1"/>
</dbReference>
<dbReference type="GO" id="GO:0016872">
    <property type="term" value="F:intramolecular lyase activity"/>
    <property type="evidence" value="ECO:0007669"/>
    <property type="project" value="UniProtKB-UniRule"/>
</dbReference>
<evidence type="ECO:0000256" key="5">
    <source>
        <dbReference type="ARBA" id="ARBA00023277"/>
    </source>
</evidence>
<dbReference type="InterPro" id="IPR007721">
    <property type="entry name" value="RbsD_FucU"/>
</dbReference>
<feature type="active site" description="Proton donor" evidence="6">
    <location>
        <position position="20"/>
    </location>
</feature>
<keyword evidence="5 6" id="KW-0119">Carbohydrate metabolism</keyword>
<proteinExistence type="inferred from homology"/>
<feature type="binding site" evidence="6">
    <location>
        <position position="106"/>
    </location>
    <ligand>
        <name>substrate</name>
    </ligand>
</feature>
<evidence type="ECO:0000256" key="2">
    <source>
        <dbReference type="ARBA" id="ARBA00012862"/>
    </source>
</evidence>
<feature type="binding site" evidence="6">
    <location>
        <begin position="128"/>
        <end position="130"/>
    </location>
    <ligand>
        <name>substrate</name>
    </ligand>
</feature>
<comment type="pathway">
    <text evidence="6">Carbohydrate metabolism; D-ribose degradation; D-ribose 5-phosphate from beta-D-ribopyranose: step 1/2.</text>
</comment>
<dbReference type="GO" id="GO:0062193">
    <property type="term" value="F:D-ribose pyranase activity"/>
    <property type="evidence" value="ECO:0007669"/>
    <property type="project" value="UniProtKB-EC"/>
</dbReference>
<dbReference type="PANTHER" id="PTHR37831:SF1">
    <property type="entry name" value="D-RIBOSE PYRANASE"/>
    <property type="match status" value="1"/>
</dbReference>
<evidence type="ECO:0000313" key="7">
    <source>
        <dbReference type="EMBL" id="SDI34976.1"/>
    </source>
</evidence>
<dbReference type="AlphaFoldDB" id="A0A1G8JUT8"/>
<comment type="function">
    <text evidence="6">Catalyzes the interconversion of beta-pyran and beta-furan forms of D-ribose.</text>
</comment>
<dbReference type="GO" id="GO:0019303">
    <property type="term" value="P:D-ribose catabolic process"/>
    <property type="evidence" value="ECO:0007669"/>
    <property type="project" value="UniProtKB-UniRule"/>
</dbReference>
<dbReference type="RefSeq" id="WP_031577661.1">
    <property type="nucleotide sequence ID" value="NZ_DAMAXS010000006.1"/>
</dbReference>
<dbReference type="GO" id="GO:0048029">
    <property type="term" value="F:monosaccharide binding"/>
    <property type="evidence" value="ECO:0007669"/>
    <property type="project" value="InterPro"/>
</dbReference>
<dbReference type="UniPathway" id="UPA00916">
    <property type="reaction ID" value="UER00888"/>
</dbReference>
<comment type="similarity">
    <text evidence="6">Belongs to the RbsD / FucU family. RbsD subfamily.</text>
</comment>
<dbReference type="InterPro" id="IPR023064">
    <property type="entry name" value="D-ribose_pyranase"/>
</dbReference>
<dbReference type="SUPFAM" id="SSF102546">
    <property type="entry name" value="RbsD-like"/>
    <property type="match status" value="1"/>
</dbReference>
<protein>
    <recommendedName>
        <fullName evidence="2 6">D-ribose pyranase</fullName>
        <ecNumber evidence="2 6">5.4.99.62</ecNumber>
    </recommendedName>
</protein>
<evidence type="ECO:0000256" key="4">
    <source>
        <dbReference type="ARBA" id="ARBA00023235"/>
    </source>
</evidence>
<evidence type="ECO:0000256" key="1">
    <source>
        <dbReference type="ARBA" id="ARBA00000223"/>
    </source>
</evidence>
<dbReference type="PANTHER" id="PTHR37831">
    <property type="entry name" value="D-RIBOSE PYRANASE"/>
    <property type="match status" value="1"/>
</dbReference>
<dbReference type="HAMAP" id="MF_01661">
    <property type="entry name" value="D_rib_pyranase"/>
    <property type="match status" value="1"/>
</dbReference>
<name>A0A1G8JUT8_9CLOT</name>
<dbReference type="InterPro" id="IPR023750">
    <property type="entry name" value="RbsD-like_sf"/>
</dbReference>
<accession>A0A1G8JUT8</accession>